<feature type="compositionally biased region" description="Basic and acidic residues" evidence="1">
    <location>
        <begin position="353"/>
        <end position="366"/>
    </location>
</feature>
<dbReference type="EMBL" id="KQ234202">
    <property type="protein sequence ID" value="KMZ82302.1"/>
    <property type="molecule type" value="Genomic_DNA"/>
</dbReference>
<organism evidence="3 4">
    <name type="scientific">Plasmodium vivax India VII</name>
    <dbReference type="NCBI Taxonomy" id="1077284"/>
    <lineage>
        <taxon>Eukaryota</taxon>
        <taxon>Sar</taxon>
        <taxon>Alveolata</taxon>
        <taxon>Apicomplexa</taxon>
        <taxon>Aconoidasida</taxon>
        <taxon>Haemosporida</taxon>
        <taxon>Plasmodiidae</taxon>
        <taxon>Plasmodium</taxon>
        <taxon>Plasmodium (Plasmodium)</taxon>
    </lineage>
</organism>
<feature type="transmembrane region" description="Helical" evidence="2">
    <location>
        <begin position="452"/>
        <end position="472"/>
    </location>
</feature>
<proteinExistence type="predicted"/>
<accession>A0A0J9SJS7</accession>
<feature type="compositionally biased region" description="Polar residues" evidence="1">
    <location>
        <begin position="221"/>
        <end position="244"/>
    </location>
</feature>
<feature type="compositionally biased region" description="Polar residues" evidence="1">
    <location>
        <begin position="136"/>
        <end position="147"/>
    </location>
</feature>
<feature type="region of interest" description="Disordered" evidence="1">
    <location>
        <begin position="111"/>
        <end position="154"/>
    </location>
</feature>
<keyword evidence="2" id="KW-0812">Transmembrane</keyword>
<feature type="compositionally biased region" description="Basic and acidic residues" evidence="1">
    <location>
        <begin position="376"/>
        <end position="391"/>
    </location>
</feature>
<dbReference type="OrthoDB" id="10550196at2759"/>
<evidence type="ECO:0008006" key="5">
    <source>
        <dbReference type="Google" id="ProtNLM"/>
    </source>
</evidence>
<reference evidence="3 4" key="1">
    <citation type="submission" date="2011-08" db="EMBL/GenBank/DDBJ databases">
        <title>The Genome Sequence of Plasmodium vivax India VII.</title>
        <authorList>
            <consortium name="The Broad Institute Genome Sequencing Platform"/>
            <consortium name="The Broad Institute Genome Sequencing Center for Infectious Disease"/>
            <person name="Neafsey D."/>
            <person name="Carlton J."/>
            <person name="Barnwell J."/>
            <person name="Collins W."/>
            <person name="Escalante A."/>
            <person name="Mullikin J."/>
            <person name="Saul A."/>
            <person name="Guigo R."/>
            <person name="Camara F."/>
            <person name="Young S.K."/>
            <person name="Zeng Q."/>
            <person name="Gargeya S."/>
            <person name="Fitzgerald M."/>
            <person name="Haas B."/>
            <person name="Abouelleil A."/>
            <person name="Alvarado L."/>
            <person name="Arachchi H.M."/>
            <person name="Berlin A."/>
            <person name="Brown A."/>
            <person name="Chapman S.B."/>
            <person name="Chen Z."/>
            <person name="Dunbar C."/>
            <person name="Freedman E."/>
            <person name="Gearin G."/>
            <person name="Gellesch M."/>
            <person name="Goldberg J."/>
            <person name="Griggs A."/>
            <person name="Gujja S."/>
            <person name="Heiman D."/>
            <person name="Howarth C."/>
            <person name="Larson L."/>
            <person name="Lui A."/>
            <person name="MacDonald P.J.P."/>
            <person name="Montmayeur A."/>
            <person name="Murphy C."/>
            <person name="Neiman D."/>
            <person name="Pearson M."/>
            <person name="Priest M."/>
            <person name="Roberts A."/>
            <person name="Saif S."/>
            <person name="Shea T."/>
            <person name="Shenoy N."/>
            <person name="Sisk P."/>
            <person name="Stolte C."/>
            <person name="Sykes S."/>
            <person name="Wortman J."/>
            <person name="Nusbaum C."/>
            <person name="Birren B."/>
        </authorList>
    </citation>
    <scope>NUCLEOTIDE SEQUENCE [LARGE SCALE GENOMIC DNA]</scope>
    <source>
        <strain evidence="3 4">India VII</strain>
    </source>
</reference>
<protein>
    <recommendedName>
        <fullName evidence="5">Variable surface protein Vir18</fullName>
    </recommendedName>
</protein>
<sequence length="518" mass="57727">MGMYQKLKDAKCISSFMEFKTETEKQISKLGKKKPSDFCKQCVNIKETIIKKDREFKGCLTDRSKQLKLIDVNGEIKDFTDECISVYSQCVQKRLSRDRKLVESKRISEKSCDTNGSCKQKNKSPPRLAREPPSKGSPQKQISQNPSRELESGEKLRQDVILEEQKDVKAAVISLEAKAKASEPLATHHSSTPVTVDTSMQHSSLASSKAQVLDMHKGANPQHNRYTQHSHSDNTGQTSDSRGNFHQHMLSGDQDSDDKTQIENIPDKNIHGSQAHGDQALVLKTANGSPVAQIDPFSEERDDKNPISSSTVIAYTENITADHVHTVTVGIGNSSSHDLTTRDVPSADRLAEEKLSHPERSDHPYTDSEDSASVRNNDDATRSKDVHNKFDDTEDLSQETHCIKNADGTSPYGGTTCTETQSSELYDVNSNILDKVHKFFDAIPNKEHVIKASAPMGIVMLLGLLFKFTPLWRVLNKKNRKKGAGIIEELNSVVQEPSIMDDERSIPFSYGAFEYSSY</sequence>
<dbReference type="AlphaFoldDB" id="A0A0J9SJS7"/>
<feature type="region of interest" description="Disordered" evidence="1">
    <location>
        <begin position="179"/>
        <end position="257"/>
    </location>
</feature>
<evidence type="ECO:0000313" key="3">
    <source>
        <dbReference type="EMBL" id="KMZ82302.1"/>
    </source>
</evidence>
<keyword evidence="2" id="KW-0472">Membrane</keyword>
<gene>
    <name evidence="3" type="ORF">PVIIG_05743</name>
</gene>
<name>A0A0J9SJS7_PLAVI</name>
<evidence type="ECO:0000313" key="4">
    <source>
        <dbReference type="Proteomes" id="UP000053562"/>
    </source>
</evidence>
<keyword evidence="2" id="KW-1133">Transmembrane helix</keyword>
<dbReference type="Proteomes" id="UP000053562">
    <property type="component" value="Unassembled WGS sequence"/>
</dbReference>
<feature type="compositionally biased region" description="Polar residues" evidence="1">
    <location>
        <begin position="188"/>
        <end position="210"/>
    </location>
</feature>
<feature type="region of interest" description="Disordered" evidence="1">
    <location>
        <begin position="353"/>
        <end position="396"/>
    </location>
</feature>
<evidence type="ECO:0000256" key="2">
    <source>
        <dbReference type="SAM" id="Phobius"/>
    </source>
</evidence>
<evidence type="ECO:0000256" key="1">
    <source>
        <dbReference type="SAM" id="MobiDB-lite"/>
    </source>
</evidence>